<evidence type="ECO:0000256" key="3">
    <source>
        <dbReference type="ARBA" id="ARBA00022490"/>
    </source>
</evidence>
<feature type="binding site" evidence="10">
    <location>
        <begin position="200"/>
        <end position="202"/>
    </location>
    <ligand>
        <name>pyridoxal 5'-phosphate</name>
        <dbReference type="ChEBI" id="CHEBI:597326"/>
    </ligand>
</feature>
<proteinExistence type="inferred from homology"/>
<feature type="binding site" evidence="10">
    <location>
        <begin position="72"/>
        <end position="73"/>
    </location>
    <ligand>
        <name>pyridoxal 5'-phosphate</name>
        <dbReference type="ChEBI" id="CHEBI:597326"/>
    </ligand>
</feature>
<protein>
    <recommendedName>
        <fullName evidence="10">Cysteine desulfurase IscS</fullName>
        <ecNumber evidence="10">2.8.1.7</ecNumber>
    </recommendedName>
</protein>
<evidence type="ECO:0000259" key="12">
    <source>
        <dbReference type="Pfam" id="PF00266"/>
    </source>
</evidence>
<evidence type="ECO:0000256" key="11">
    <source>
        <dbReference type="RuleBase" id="RU004504"/>
    </source>
</evidence>
<keyword evidence="7 10" id="KW-0408">Iron</keyword>
<evidence type="ECO:0000256" key="10">
    <source>
        <dbReference type="HAMAP-Rule" id="MF_00331"/>
    </source>
</evidence>
<reference evidence="13" key="2">
    <citation type="submission" date="2021-04" db="EMBL/GenBank/DDBJ databases">
        <authorList>
            <person name="Gilroy R."/>
        </authorList>
    </citation>
    <scope>NUCLEOTIDE SEQUENCE</scope>
    <source>
        <strain evidence="13">ChiSjej2B20-11307</strain>
    </source>
</reference>
<dbReference type="Gene3D" id="3.90.1150.10">
    <property type="entry name" value="Aspartate Aminotransferase, domain 1"/>
    <property type="match status" value="1"/>
</dbReference>
<dbReference type="EMBL" id="DXAK01000045">
    <property type="protein sequence ID" value="HJA07320.1"/>
    <property type="molecule type" value="Genomic_DNA"/>
</dbReference>
<evidence type="ECO:0000313" key="13">
    <source>
        <dbReference type="EMBL" id="HJA07320.1"/>
    </source>
</evidence>
<keyword evidence="5 10" id="KW-0479">Metal-binding</keyword>
<dbReference type="Gene3D" id="1.10.260.50">
    <property type="match status" value="1"/>
</dbReference>
<dbReference type="PANTHER" id="PTHR11601:SF34">
    <property type="entry name" value="CYSTEINE DESULFURASE"/>
    <property type="match status" value="1"/>
</dbReference>
<dbReference type="FunFam" id="3.40.640.10:FF:000084">
    <property type="entry name" value="IscS-like cysteine desulfurase"/>
    <property type="match status" value="1"/>
</dbReference>
<evidence type="ECO:0000256" key="4">
    <source>
        <dbReference type="ARBA" id="ARBA00022679"/>
    </source>
</evidence>
<evidence type="ECO:0000256" key="9">
    <source>
        <dbReference type="ARBA" id="ARBA00050776"/>
    </source>
</evidence>
<evidence type="ECO:0000256" key="1">
    <source>
        <dbReference type="ARBA" id="ARBA00001933"/>
    </source>
</evidence>
<comment type="pathway">
    <text evidence="10">Cofactor biosynthesis; iron-sulfur cluster biosynthesis.</text>
</comment>
<evidence type="ECO:0000256" key="8">
    <source>
        <dbReference type="ARBA" id="ARBA00023014"/>
    </source>
</evidence>
<dbReference type="SUPFAM" id="SSF53383">
    <property type="entry name" value="PLP-dependent transferases"/>
    <property type="match status" value="1"/>
</dbReference>
<dbReference type="EC" id="2.8.1.7" evidence="10"/>
<dbReference type="InterPro" id="IPR000192">
    <property type="entry name" value="Aminotrans_V_dom"/>
</dbReference>
<feature type="modified residue" description="N6-(pyridoxal phosphate)lysine" evidence="10">
    <location>
        <position position="203"/>
    </location>
</feature>
<evidence type="ECO:0000256" key="6">
    <source>
        <dbReference type="ARBA" id="ARBA00022898"/>
    </source>
</evidence>
<dbReference type="GO" id="GO:0030170">
    <property type="term" value="F:pyridoxal phosphate binding"/>
    <property type="evidence" value="ECO:0007669"/>
    <property type="project" value="UniProtKB-UniRule"/>
</dbReference>
<dbReference type="InterPro" id="IPR018247">
    <property type="entry name" value="EF_Hand_1_Ca_BS"/>
</dbReference>
<comment type="subunit">
    <text evidence="10">Homodimer. Forms a heterotetramer with IscU, interacts with other sulfur acceptors.</text>
</comment>
<dbReference type="PANTHER" id="PTHR11601">
    <property type="entry name" value="CYSTEINE DESULFURYLASE FAMILY MEMBER"/>
    <property type="match status" value="1"/>
</dbReference>
<dbReference type="GO" id="GO:0031071">
    <property type="term" value="F:cysteine desulfurase activity"/>
    <property type="evidence" value="ECO:0007669"/>
    <property type="project" value="UniProtKB-UniRule"/>
</dbReference>
<sequence length="397" mass="43566">MNKLIYLDNAATTKTSPEVAEAMLPYFTEHYGNPSSVYGFASENKEVITKQREIIAKVLGAKDNEIYFTAGGTESDNWALIATAEAYAPKGKHIITSKIEHHAVLHTCEYLEKQGYEVTYLDVDENGLVNPEDVEKAIRPDTILVSIMFANNEVGSIQPVAEIGRIAHEHGVLFHTDAVQAFAQVPINVDECNIDMLSASGHKLNGPKGIGFLYIRKGVKIRSFIHGGAQERRRRAGTENVPGIVGLGKAVELAAASMKERAEKESELRDYLIGRLEKEIPHCRLNGDRVKRLPNNVNFSFRFVEGESLLIMLDMKGICASSGSACTSGSLDPSHVLLAIGLPHEIAHGSLRMTLGADTTKGDVDYVVDCLKEIVAQLRSMSPLYEDFTRKQAKPAD</sequence>
<feature type="binding site" evidence="10">
    <location>
        <position position="180"/>
    </location>
    <ligand>
        <name>pyridoxal 5'-phosphate</name>
        <dbReference type="ChEBI" id="CHEBI:597326"/>
    </ligand>
</feature>
<comment type="caution">
    <text evidence="13">The sequence shown here is derived from an EMBL/GenBank/DDBJ whole genome shotgun (WGS) entry which is preliminary data.</text>
</comment>
<dbReference type="GO" id="GO:0051537">
    <property type="term" value="F:2 iron, 2 sulfur cluster binding"/>
    <property type="evidence" value="ECO:0007669"/>
    <property type="project" value="UniProtKB-UniRule"/>
</dbReference>
<keyword evidence="3 10" id="KW-0963">Cytoplasm</keyword>
<organism evidence="13 14">
    <name type="scientific">Candidatus Mediterraneibacter pullicola</name>
    <dbReference type="NCBI Taxonomy" id="2838682"/>
    <lineage>
        <taxon>Bacteria</taxon>
        <taxon>Bacillati</taxon>
        <taxon>Bacillota</taxon>
        <taxon>Clostridia</taxon>
        <taxon>Lachnospirales</taxon>
        <taxon>Lachnospiraceae</taxon>
        <taxon>Mediterraneibacter</taxon>
    </lineage>
</organism>
<feature type="binding site" evidence="10">
    <location>
        <position position="238"/>
    </location>
    <ligand>
        <name>pyridoxal 5'-phosphate</name>
        <dbReference type="ChEBI" id="CHEBI:597326"/>
    </ligand>
</feature>
<feature type="binding site" description="via persulfide group" evidence="10">
    <location>
        <position position="326"/>
    </location>
    <ligand>
        <name>[2Fe-2S] cluster</name>
        <dbReference type="ChEBI" id="CHEBI:190135"/>
        <note>ligand shared with IscU</note>
    </ligand>
</feature>
<evidence type="ECO:0000256" key="5">
    <source>
        <dbReference type="ARBA" id="ARBA00022723"/>
    </source>
</evidence>
<evidence type="ECO:0000256" key="2">
    <source>
        <dbReference type="ARBA" id="ARBA00006490"/>
    </source>
</evidence>
<keyword evidence="6 10" id="KW-0663">Pyridoxal phosphate</keyword>
<reference evidence="13" key="1">
    <citation type="journal article" date="2021" name="PeerJ">
        <title>Extensive microbial diversity within the chicken gut microbiome revealed by metagenomics and culture.</title>
        <authorList>
            <person name="Gilroy R."/>
            <person name="Ravi A."/>
            <person name="Getino M."/>
            <person name="Pursley I."/>
            <person name="Horton D.L."/>
            <person name="Alikhan N.F."/>
            <person name="Baker D."/>
            <person name="Gharbi K."/>
            <person name="Hall N."/>
            <person name="Watson M."/>
            <person name="Adriaenssens E.M."/>
            <person name="Foster-Nyarko E."/>
            <person name="Jarju S."/>
            <person name="Secka A."/>
            <person name="Antonio M."/>
            <person name="Oren A."/>
            <person name="Chaudhuri R.R."/>
            <person name="La Ragione R."/>
            <person name="Hildebrand F."/>
            <person name="Pallen M.J."/>
        </authorList>
    </citation>
    <scope>NUCLEOTIDE SEQUENCE</scope>
    <source>
        <strain evidence="13">ChiSjej2B20-11307</strain>
    </source>
</reference>
<dbReference type="InterPro" id="IPR015422">
    <property type="entry name" value="PyrdxlP-dep_Trfase_small"/>
</dbReference>
<comment type="function">
    <text evidence="10">Master enzyme that delivers sulfur to a number of partners involved in Fe-S cluster assembly, tRNA modification or cofactor biosynthesis. Catalyzes the removal of elemental sulfur atoms from cysteine to produce alanine. Functions as a sulfur delivery protein for Fe-S cluster synthesis onto IscU, an Fe-S scaffold assembly protein, as well as other S acceptor proteins.</text>
</comment>
<dbReference type="NCBIfam" id="TIGR03402">
    <property type="entry name" value="FeS_nifS"/>
    <property type="match status" value="1"/>
</dbReference>
<dbReference type="PIRSF" id="PIRSF005572">
    <property type="entry name" value="NifS"/>
    <property type="match status" value="1"/>
</dbReference>
<dbReference type="PROSITE" id="PS00018">
    <property type="entry name" value="EF_HAND_1"/>
    <property type="match status" value="1"/>
</dbReference>
<dbReference type="Proteomes" id="UP000824223">
    <property type="component" value="Unassembled WGS sequence"/>
</dbReference>
<dbReference type="InterPro" id="IPR016454">
    <property type="entry name" value="Cysteine_dSase"/>
</dbReference>
<evidence type="ECO:0000313" key="14">
    <source>
        <dbReference type="Proteomes" id="UP000824223"/>
    </source>
</evidence>
<dbReference type="Pfam" id="PF00266">
    <property type="entry name" value="Aminotran_5"/>
    <property type="match status" value="1"/>
</dbReference>
<dbReference type="InterPro" id="IPR017772">
    <property type="entry name" value="Cys_deSase_NifS_bac/arc"/>
</dbReference>
<accession>A0A9D2KJQ8</accession>
<dbReference type="Gene3D" id="3.40.640.10">
    <property type="entry name" value="Type I PLP-dependent aspartate aminotransferase-like (Major domain)"/>
    <property type="match status" value="1"/>
</dbReference>
<dbReference type="InterPro" id="IPR015421">
    <property type="entry name" value="PyrdxlP-dep_Trfase_major"/>
</dbReference>
<comment type="subcellular location">
    <subcellularLocation>
        <location evidence="10">Cytoplasm</location>
    </subcellularLocation>
</comment>
<dbReference type="InterPro" id="IPR015424">
    <property type="entry name" value="PyrdxlP-dep_Trfase"/>
</dbReference>
<keyword evidence="10" id="KW-0001">2Fe-2S</keyword>
<gene>
    <name evidence="13" type="primary">nifS</name>
    <name evidence="10" type="synonym">iscS</name>
    <name evidence="13" type="ORF">H9798_09305</name>
</gene>
<feature type="binding site" evidence="10">
    <location>
        <position position="152"/>
    </location>
    <ligand>
        <name>pyridoxal 5'-phosphate</name>
        <dbReference type="ChEBI" id="CHEBI:597326"/>
    </ligand>
</feature>
<dbReference type="AlphaFoldDB" id="A0A9D2KJQ8"/>
<name>A0A9D2KJQ8_9FIRM</name>
<evidence type="ECO:0000256" key="7">
    <source>
        <dbReference type="ARBA" id="ARBA00023004"/>
    </source>
</evidence>
<feature type="active site" description="Cysteine persulfide intermediate" evidence="10">
    <location>
        <position position="326"/>
    </location>
</feature>
<comment type="cofactor">
    <cofactor evidence="1 10 11">
        <name>pyridoxal 5'-phosphate</name>
        <dbReference type="ChEBI" id="CHEBI:597326"/>
    </cofactor>
</comment>
<feature type="domain" description="Aminotransferase class V" evidence="12">
    <location>
        <begin position="5"/>
        <end position="367"/>
    </location>
</feature>
<dbReference type="GO" id="GO:0046872">
    <property type="term" value="F:metal ion binding"/>
    <property type="evidence" value="ECO:0007669"/>
    <property type="project" value="UniProtKB-KW"/>
</dbReference>
<dbReference type="HAMAP" id="MF_00331">
    <property type="entry name" value="Cys_desulf_IscS"/>
    <property type="match status" value="1"/>
</dbReference>
<dbReference type="GO" id="GO:0044571">
    <property type="term" value="P:[2Fe-2S] cluster assembly"/>
    <property type="evidence" value="ECO:0007669"/>
    <property type="project" value="UniProtKB-UniRule"/>
</dbReference>
<dbReference type="InterPro" id="IPR020578">
    <property type="entry name" value="Aminotrans_V_PyrdxlP_BS"/>
</dbReference>
<keyword evidence="8 10" id="KW-0411">Iron-sulfur</keyword>
<dbReference type="PROSITE" id="PS00595">
    <property type="entry name" value="AA_TRANSFER_CLASS_5"/>
    <property type="match status" value="1"/>
</dbReference>
<comment type="catalytic activity">
    <reaction evidence="9 10">
        <text>(sulfur carrier)-H + L-cysteine = (sulfur carrier)-SH + L-alanine</text>
        <dbReference type="Rhea" id="RHEA:43892"/>
        <dbReference type="Rhea" id="RHEA-COMP:14737"/>
        <dbReference type="Rhea" id="RHEA-COMP:14739"/>
        <dbReference type="ChEBI" id="CHEBI:29917"/>
        <dbReference type="ChEBI" id="CHEBI:35235"/>
        <dbReference type="ChEBI" id="CHEBI:57972"/>
        <dbReference type="ChEBI" id="CHEBI:64428"/>
        <dbReference type="EC" id="2.8.1.7"/>
    </reaction>
</comment>
<dbReference type="GO" id="GO:0006520">
    <property type="term" value="P:amino acid metabolic process"/>
    <property type="evidence" value="ECO:0007669"/>
    <property type="project" value="InterPro"/>
</dbReference>
<keyword evidence="4 10" id="KW-0808">Transferase</keyword>
<dbReference type="GO" id="GO:1990221">
    <property type="term" value="C:L-cysteine desulfurase complex"/>
    <property type="evidence" value="ECO:0007669"/>
    <property type="project" value="UniProtKB-ARBA"/>
</dbReference>
<dbReference type="NCBIfam" id="NF002806">
    <property type="entry name" value="PRK02948.1"/>
    <property type="match status" value="1"/>
</dbReference>
<comment type="similarity">
    <text evidence="2 10">Belongs to the class-V pyridoxal-phosphate-dependent aminotransferase family. NifS/IscS subfamily.</text>
</comment>
<dbReference type="InterPro" id="IPR010240">
    <property type="entry name" value="Cys_deSase_IscS"/>
</dbReference>